<name>X0XF32_9ZZZZ</name>
<keyword evidence="4" id="KW-0408">Iron</keyword>
<comment type="similarity">
    <text evidence="1">Belongs to the complex I 51 kDa subunit family.</text>
</comment>
<evidence type="ECO:0000256" key="2">
    <source>
        <dbReference type="ARBA" id="ARBA00022485"/>
    </source>
</evidence>
<evidence type="ECO:0000313" key="7">
    <source>
        <dbReference type="EMBL" id="GAG41725.1"/>
    </source>
</evidence>
<dbReference type="PANTHER" id="PTHR43578:SF3">
    <property type="entry name" value="NADH-QUINONE OXIDOREDUCTASE SUBUNIT F"/>
    <property type="match status" value="1"/>
</dbReference>
<feature type="non-terminal residue" evidence="7">
    <location>
        <position position="1"/>
    </location>
</feature>
<feature type="domain" description="NADH-ubiquinone oxidoreductase 51kDa subunit FMN-binding" evidence="6">
    <location>
        <begin position="35"/>
        <end position="206"/>
    </location>
</feature>
<dbReference type="FunFam" id="3.40.50.11540:FF:000001">
    <property type="entry name" value="NADH dehydrogenase [ubiquinone] flavoprotein 1, mitochondrial"/>
    <property type="match status" value="1"/>
</dbReference>
<protein>
    <recommendedName>
        <fullName evidence="6">NADH-ubiquinone oxidoreductase 51kDa subunit FMN-binding domain-containing protein</fullName>
    </recommendedName>
</protein>
<dbReference type="Pfam" id="PF01512">
    <property type="entry name" value="Complex1_51K"/>
    <property type="match status" value="1"/>
</dbReference>
<dbReference type="PANTHER" id="PTHR43578">
    <property type="entry name" value="NADH-QUINONE OXIDOREDUCTASE SUBUNIT F"/>
    <property type="match status" value="1"/>
</dbReference>
<keyword evidence="5" id="KW-0411">Iron-sulfur</keyword>
<reference evidence="7" key="1">
    <citation type="journal article" date="2014" name="Front. Microbiol.">
        <title>High frequency of phylogenetically diverse reductive dehalogenase-homologous genes in deep subseafloor sedimentary metagenomes.</title>
        <authorList>
            <person name="Kawai M."/>
            <person name="Futagami T."/>
            <person name="Toyoda A."/>
            <person name="Takaki Y."/>
            <person name="Nishi S."/>
            <person name="Hori S."/>
            <person name="Arai W."/>
            <person name="Tsubouchi T."/>
            <person name="Morono Y."/>
            <person name="Uchiyama I."/>
            <person name="Ito T."/>
            <person name="Fujiyama A."/>
            <person name="Inagaki F."/>
            <person name="Takami H."/>
        </authorList>
    </citation>
    <scope>NUCLEOTIDE SEQUENCE</scope>
    <source>
        <strain evidence="7">Expedition CK06-06</strain>
    </source>
</reference>
<proteinExistence type="inferred from homology"/>
<evidence type="ECO:0000256" key="1">
    <source>
        <dbReference type="ARBA" id="ARBA00007523"/>
    </source>
</evidence>
<sequence length="252" mass="27469">YVDPEKLEDYLAHGGYQALYKAITEMTPEEVCDEIARSGLRGRGGAGFPTGTKWHFVRKEQSDVKYVVVNGDEGDPGAYMDRTVMEDNPHQVLEGMMIAAYAVGAQHGFFYIRGEYPIAIDRIRGAIRAARRSKILGSSIFDSEFGFKADVRIGAGAFVCGEETALIHSIEGKRGMPRMRPPYPATSGLWGKPTVINNVETMANIPSILLSGADWYSAIGTEKSKGTKVFALAGQLTNTGLIEVPMGISLRE</sequence>
<feature type="non-terminal residue" evidence="7">
    <location>
        <position position="252"/>
    </location>
</feature>
<evidence type="ECO:0000256" key="3">
    <source>
        <dbReference type="ARBA" id="ARBA00022723"/>
    </source>
</evidence>
<evidence type="ECO:0000259" key="6">
    <source>
        <dbReference type="Pfam" id="PF01512"/>
    </source>
</evidence>
<dbReference type="GO" id="GO:0046872">
    <property type="term" value="F:metal ion binding"/>
    <property type="evidence" value="ECO:0007669"/>
    <property type="project" value="UniProtKB-KW"/>
</dbReference>
<dbReference type="InterPro" id="IPR037225">
    <property type="entry name" value="Nuo51_FMN-bd_sf"/>
</dbReference>
<comment type="caution">
    <text evidence="7">The sequence shown here is derived from an EMBL/GenBank/DDBJ whole genome shotgun (WGS) entry which is preliminary data.</text>
</comment>
<gene>
    <name evidence="7" type="ORF">S01H1_64433</name>
</gene>
<organism evidence="7">
    <name type="scientific">marine sediment metagenome</name>
    <dbReference type="NCBI Taxonomy" id="412755"/>
    <lineage>
        <taxon>unclassified sequences</taxon>
        <taxon>metagenomes</taxon>
        <taxon>ecological metagenomes</taxon>
    </lineage>
</organism>
<dbReference type="InterPro" id="IPR011538">
    <property type="entry name" value="Nuo51_FMN-bd"/>
</dbReference>
<keyword evidence="2" id="KW-0004">4Fe-4S</keyword>
<keyword evidence="3" id="KW-0479">Metal-binding</keyword>
<dbReference type="EMBL" id="BARS01042469">
    <property type="protein sequence ID" value="GAG41725.1"/>
    <property type="molecule type" value="Genomic_DNA"/>
</dbReference>
<dbReference type="Gene3D" id="3.40.50.11540">
    <property type="entry name" value="NADH-ubiquinone oxidoreductase 51kDa subunit"/>
    <property type="match status" value="1"/>
</dbReference>
<evidence type="ECO:0000256" key="4">
    <source>
        <dbReference type="ARBA" id="ARBA00023004"/>
    </source>
</evidence>
<dbReference type="Gene3D" id="3.10.20.600">
    <property type="match status" value="1"/>
</dbReference>
<dbReference type="AlphaFoldDB" id="X0XF32"/>
<dbReference type="Gene3D" id="6.10.250.1450">
    <property type="match status" value="1"/>
</dbReference>
<evidence type="ECO:0000256" key="5">
    <source>
        <dbReference type="ARBA" id="ARBA00023014"/>
    </source>
</evidence>
<dbReference type="GO" id="GO:0051539">
    <property type="term" value="F:4 iron, 4 sulfur cluster binding"/>
    <property type="evidence" value="ECO:0007669"/>
    <property type="project" value="UniProtKB-KW"/>
</dbReference>
<dbReference type="SUPFAM" id="SSF142019">
    <property type="entry name" value="Nqo1 FMN-binding domain-like"/>
    <property type="match status" value="1"/>
</dbReference>
<accession>X0XF32</accession>